<reference evidence="1 2" key="1">
    <citation type="submission" date="2024-08" db="EMBL/GenBank/DDBJ databases">
        <authorList>
            <person name="Cucini C."/>
            <person name="Frati F."/>
        </authorList>
    </citation>
    <scope>NUCLEOTIDE SEQUENCE [LARGE SCALE GENOMIC DNA]</scope>
</reference>
<dbReference type="EMBL" id="CAXLJM020000019">
    <property type="protein sequence ID" value="CAL8084964.1"/>
    <property type="molecule type" value="Genomic_DNA"/>
</dbReference>
<dbReference type="Proteomes" id="UP001642540">
    <property type="component" value="Unassembled WGS sequence"/>
</dbReference>
<protein>
    <recommendedName>
        <fullName evidence="3">F-box domain-containing protein</fullName>
    </recommendedName>
</protein>
<proteinExistence type="predicted"/>
<evidence type="ECO:0000313" key="1">
    <source>
        <dbReference type="EMBL" id="CAL8084964.1"/>
    </source>
</evidence>
<evidence type="ECO:0008006" key="3">
    <source>
        <dbReference type="Google" id="ProtNLM"/>
    </source>
</evidence>
<comment type="caution">
    <text evidence="1">The sequence shown here is derived from an EMBL/GenBank/DDBJ whole genome shotgun (WGS) entry which is preliminary data.</text>
</comment>
<sequence>MNPLEQFAKMGGKGGGGGDQPLVEAEPVHKNPLLIDVVLDKLFPMVLVEDLKSARLVCKLWWKSSLPQWRKSCLVQIRGDRQDGNRRIVKGSVRPQPSPYTIHDFVDFRGKWSGTGDPFQFEKFPFHKFNLSCVNLDLSKNGRECRSQLEFWKVVGAQMTHLKISKSAFCNVQTFKMILFELTPKLEALKLEKNFYKGCPRFSSPSIGQSRVSQPLQFVKNYQDSLKEISIVLREFDAESLYRSGKCDPIELPLSWAEILVYFPNVVSVHLENIDTEDYNCPSLEGFLETAINLRNGTPNSLNLNVLNIMNAKMNCLLTLPNGILSHLKALHWPLTSLTLDVGVTDSNVLREVLHLHAASLKMLTVFRAPYAYPFPNFPFGVQLNFLEELKVIGPIFQDLLFLEFMPQLKRLLIGEENLNKPFEFAIEPANRSSMEYKNPDSIIAHTDFGLIPDLVLNHLVEFNGGDEQVCPMEKLDALAKLMPNLKILELKVVGDGLSCADITQNWKGLEKVNLVLQHADSNVDD</sequence>
<accession>A0ABP1Q4Y2</accession>
<evidence type="ECO:0000313" key="2">
    <source>
        <dbReference type="Proteomes" id="UP001642540"/>
    </source>
</evidence>
<name>A0ABP1Q4Y2_9HEXA</name>
<organism evidence="1 2">
    <name type="scientific">Orchesella dallaii</name>
    <dbReference type="NCBI Taxonomy" id="48710"/>
    <lineage>
        <taxon>Eukaryota</taxon>
        <taxon>Metazoa</taxon>
        <taxon>Ecdysozoa</taxon>
        <taxon>Arthropoda</taxon>
        <taxon>Hexapoda</taxon>
        <taxon>Collembola</taxon>
        <taxon>Entomobryomorpha</taxon>
        <taxon>Entomobryoidea</taxon>
        <taxon>Orchesellidae</taxon>
        <taxon>Orchesellinae</taxon>
        <taxon>Orchesella</taxon>
    </lineage>
</organism>
<keyword evidence="2" id="KW-1185">Reference proteome</keyword>
<gene>
    <name evidence="1" type="ORF">ODALV1_LOCUS5962</name>
</gene>